<protein>
    <submittedName>
        <fullName evidence="3">ABC transporter family protein</fullName>
    </submittedName>
</protein>
<evidence type="ECO:0000313" key="3">
    <source>
        <dbReference type="EMBL" id="PWJ12623.1"/>
    </source>
</evidence>
<proteinExistence type="predicted"/>
<feature type="transmembrane region" description="Helical" evidence="1">
    <location>
        <begin position="12"/>
        <end position="35"/>
    </location>
</feature>
<sequence length="501" mass="56123">MKQKKKLNLSGTFAIVLALLVLLIFIPINLIVSYFDKGFDMTPSKKYTLDDKTVDLINSNSDKTIEIYFLYKLEELTRSDANELLPLYHTLTQLKEFDNISFKSFDPNENAALTQSLDPNGTLSPQEGDIIVKCNGISKKVSHSKIFQENTKGVREYAGEQLIDSAIAICASGQLPGIYFLTGHGEAPIEDHYSLFVTKMKENDYSVDELDLDKTGVIPDNANIIYLAGPQQDITDKEKDLLFEYIENGGALSFLIDPCDTKGRFYNIEAVMEKFGLILDYNIVTESNFDNMLQDTDSKQSEYYFRVEYQAGSRYNDEFTQDLTSDIIDQVNAGNFIAGIANTRSLTEIPDFAGGEYTEISSLIKNISSNGEYTTVSKAMGGDDVTAQQADEMLTNYALDFGYYSYNKHTGAKMFTLGTSAVIDDNYANAYTTGTQMLALFSNTWLYDSDVQFDVGNKFNSYDSMTFKSGEEATRVMVIVYVIPLAIAVIGILVWLKRRHS</sequence>
<accession>A0A315Y230</accession>
<dbReference type="EMBL" id="QGDI01000006">
    <property type="protein sequence ID" value="PWJ12623.1"/>
    <property type="molecule type" value="Genomic_DNA"/>
</dbReference>
<evidence type="ECO:0000259" key="2">
    <source>
        <dbReference type="Pfam" id="PF09822"/>
    </source>
</evidence>
<name>A0A315Y230_RUMFL</name>
<feature type="domain" description="ABC-type uncharacterised transport system" evidence="2">
    <location>
        <begin position="176"/>
        <end position="312"/>
    </location>
</feature>
<keyword evidence="1" id="KW-0472">Membrane</keyword>
<evidence type="ECO:0000313" key="4">
    <source>
        <dbReference type="Proteomes" id="UP000245720"/>
    </source>
</evidence>
<feature type="transmembrane region" description="Helical" evidence="1">
    <location>
        <begin position="476"/>
        <end position="496"/>
    </location>
</feature>
<dbReference type="Proteomes" id="UP000245720">
    <property type="component" value="Unassembled WGS sequence"/>
</dbReference>
<comment type="caution">
    <text evidence="3">The sequence shown here is derived from an EMBL/GenBank/DDBJ whole genome shotgun (WGS) entry which is preliminary data.</text>
</comment>
<dbReference type="RefSeq" id="WP_109726480.1">
    <property type="nucleotide sequence ID" value="NZ_QGDI01000006.1"/>
</dbReference>
<dbReference type="InterPro" id="IPR019196">
    <property type="entry name" value="ABC_transp_unknown"/>
</dbReference>
<keyword evidence="1" id="KW-0812">Transmembrane</keyword>
<dbReference type="Pfam" id="PF09822">
    <property type="entry name" value="ABC_transp_aux"/>
    <property type="match status" value="1"/>
</dbReference>
<keyword evidence="1" id="KW-1133">Transmembrane helix</keyword>
<organism evidence="3 4">
    <name type="scientific">Ruminococcus flavefaciens</name>
    <dbReference type="NCBI Taxonomy" id="1265"/>
    <lineage>
        <taxon>Bacteria</taxon>
        <taxon>Bacillati</taxon>
        <taxon>Bacillota</taxon>
        <taxon>Clostridia</taxon>
        <taxon>Eubacteriales</taxon>
        <taxon>Oscillospiraceae</taxon>
        <taxon>Ruminococcus</taxon>
    </lineage>
</organism>
<dbReference type="AlphaFoldDB" id="A0A315Y230"/>
<dbReference type="OrthoDB" id="9766228at2"/>
<reference evidence="3 4" key="1">
    <citation type="submission" date="2018-05" db="EMBL/GenBank/DDBJ databases">
        <title>The Hungate 1000. A catalogue of reference genomes from the rumen microbiome.</title>
        <authorList>
            <person name="Kelly W."/>
        </authorList>
    </citation>
    <scope>NUCLEOTIDE SEQUENCE [LARGE SCALE GENOMIC DNA]</scope>
    <source>
        <strain evidence="3 4">SAb67</strain>
    </source>
</reference>
<gene>
    <name evidence="3" type="ORF">IE37_01706</name>
</gene>
<evidence type="ECO:0000256" key="1">
    <source>
        <dbReference type="SAM" id="Phobius"/>
    </source>
</evidence>